<feature type="compositionally biased region" description="Polar residues" evidence="1">
    <location>
        <begin position="557"/>
        <end position="567"/>
    </location>
</feature>
<feature type="domain" description="PPM-type phosphatase" evidence="2">
    <location>
        <begin position="15"/>
        <end position="257"/>
    </location>
</feature>
<organism evidence="3 4">
    <name type="scientific">Agromyces marinus</name>
    <dbReference type="NCBI Taxonomy" id="1389020"/>
    <lineage>
        <taxon>Bacteria</taxon>
        <taxon>Bacillati</taxon>
        <taxon>Actinomycetota</taxon>
        <taxon>Actinomycetes</taxon>
        <taxon>Micrococcales</taxon>
        <taxon>Microbacteriaceae</taxon>
        <taxon>Agromyces</taxon>
    </lineage>
</organism>
<dbReference type="PROSITE" id="PS51746">
    <property type="entry name" value="PPM_2"/>
    <property type="match status" value="1"/>
</dbReference>
<dbReference type="CDD" id="cd00143">
    <property type="entry name" value="PP2Cc"/>
    <property type="match status" value="1"/>
</dbReference>
<dbReference type="Gene3D" id="3.60.40.10">
    <property type="entry name" value="PPM-type phosphatase domain"/>
    <property type="match status" value="1"/>
</dbReference>
<dbReference type="SMART" id="SM00331">
    <property type="entry name" value="PP2C_SIG"/>
    <property type="match status" value="1"/>
</dbReference>
<dbReference type="PANTHER" id="PTHR47992">
    <property type="entry name" value="PROTEIN PHOSPHATASE"/>
    <property type="match status" value="1"/>
</dbReference>
<accession>A0ABM8H5L2</accession>
<dbReference type="Proteomes" id="UP001321477">
    <property type="component" value="Chromosome"/>
</dbReference>
<evidence type="ECO:0000313" key="4">
    <source>
        <dbReference type="Proteomes" id="UP001321477"/>
    </source>
</evidence>
<protein>
    <recommendedName>
        <fullName evidence="2">PPM-type phosphatase domain-containing protein</fullName>
    </recommendedName>
</protein>
<dbReference type="InterPro" id="IPR001932">
    <property type="entry name" value="PPM-type_phosphatase-like_dom"/>
</dbReference>
<evidence type="ECO:0000256" key="1">
    <source>
        <dbReference type="SAM" id="MobiDB-lite"/>
    </source>
</evidence>
<gene>
    <name evidence="3" type="ORF">GCM10025870_31680</name>
</gene>
<keyword evidence="4" id="KW-1185">Reference proteome</keyword>
<dbReference type="SUPFAM" id="SSF81606">
    <property type="entry name" value="PP2C-like"/>
    <property type="match status" value="1"/>
</dbReference>
<dbReference type="InterPro" id="IPR036457">
    <property type="entry name" value="PPM-type-like_dom_sf"/>
</dbReference>
<evidence type="ECO:0000259" key="2">
    <source>
        <dbReference type="PROSITE" id="PS51746"/>
    </source>
</evidence>
<dbReference type="RefSeq" id="WP_286329198.1">
    <property type="nucleotide sequence ID" value="NZ_AP027734.1"/>
</dbReference>
<dbReference type="EMBL" id="AP027734">
    <property type="protein sequence ID" value="BDZ56095.1"/>
    <property type="molecule type" value="Genomic_DNA"/>
</dbReference>
<dbReference type="SMART" id="SM00332">
    <property type="entry name" value="PP2Cc"/>
    <property type="match status" value="1"/>
</dbReference>
<feature type="region of interest" description="Disordered" evidence="1">
    <location>
        <begin position="457"/>
        <end position="567"/>
    </location>
</feature>
<feature type="compositionally biased region" description="Basic and acidic residues" evidence="1">
    <location>
        <begin position="493"/>
        <end position="504"/>
    </location>
</feature>
<reference evidence="4" key="1">
    <citation type="journal article" date="2019" name="Int. J. Syst. Evol. Microbiol.">
        <title>The Global Catalogue of Microorganisms (GCM) 10K type strain sequencing project: providing services to taxonomists for standard genome sequencing and annotation.</title>
        <authorList>
            <consortium name="The Broad Institute Genomics Platform"/>
            <consortium name="The Broad Institute Genome Sequencing Center for Infectious Disease"/>
            <person name="Wu L."/>
            <person name="Ma J."/>
        </authorList>
    </citation>
    <scope>NUCLEOTIDE SEQUENCE [LARGE SCALE GENOMIC DNA]</scope>
    <source>
        <strain evidence="4">NBRC 109019</strain>
    </source>
</reference>
<name>A0ABM8H5L2_9MICO</name>
<proteinExistence type="predicted"/>
<sequence length="567" mass="57990">MTSDVGGVVPIPSGSARIAHSARTHVGNVRAVNEDSVLAQPPIYLVADGMGGHARGDAASRAVVDTFRRHLDAGVPSTPAQVLDAIHSSNDVVRALSEEGDEGTAVAGTTLAGLVLVDAGDGRGIHWMVFNVGDSRVYAWDGRRLDQVTVDHSAVQEMVDAGVLRAEDAERHPDRNVITRAIGADEHVEPDVWLVPAVGRQVFLVCSDGLSKEVPDDEIARVLAGGSTHDAGLAGDLVDAALAAGARDNVSAVVVESDLGGEADDDGTTRDRDGELVAGVEETRPRKGRAVPDYLPDAGGRWLAAVRDDALLVLPADRIEDLRALWPGLGATDAAARVIDRLAAGGVTAAPSFALVTRERGSGSVRTLVRGPVRVRVGDVEVSGAGVSTWQESVVEGSPDVRVDTGASGSDEPLPITAGVVAARVIEWSADDAPAASAPRVESAAAAGSADAAAAAVPAGSADRADVDPARSAGDDEPTEATMVPEDTVVGISRRERPRFDRADPAPPAAPPAAPASAPASASVPVIVPPTSGPWAGRPRSPLASPHRTAPPGTPRTAGSETTTASR</sequence>
<feature type="compositionally biased region" description="Pro residues" evidence="1">
    <location>
        <begin position="505"/>
        <end position="514"/>
    </location>
</feature>
<dbReference type="Pfam" id="PF13672">
    <property type="entry name" value="PP2C_2"/>
    <property type="match status" value="1"/>
</dbReference>
<dbReference type="InterPro" id="IPR015655">
    <property type="entry name" value="PP2C"/>
</dbReference>
<feature type="compositionally biased region" description="Low complexity" evidence="1">
    <location>
        <begin position="515"/>
        <end position="526"/>
    </location>
</feature>
<evidence type="ECO:0000313" key="3">
    <source>
        <dbReference type="EMBL" id="BDZ56095.1"/>
    </source>
</evidence>